<dbReference type="KEGG" id="tper:IWA51_06475"/>
<evidence type="ECO:0000256" key="4">
    <source>
        <dbReference type="ARBA" id="ARBA00022763"/>
    </source>
</evidence>
<dbReference type="GO" id="GO:0003678">
    <property type="term" value="F:DNA helicase activity"/>
    <property type="evidence" value="ECO:0007669"/>
    <property type="project" value="TreeGrafter"/>
</dbReference>
<name>A0A7T3RFR3_9SPIR</name>
<evidence type="ECO:0000256" key="8">
    <source>
        <dbReference type="ARBA" id="ARBA00023125"/>
    </source>
</evidence>
<dbReference type="PROSITE" id="PS51194">
    <property type="entry name" value="HELICASE_CTER"/>
    <property type="match status" value="1"/>
</dbReference>
<evidence type="ECO:0000256" key="3">
    <source>
        <dbReference type="ARBA" id="ARBA00022741"/>
    </source>
</evidence>
<dbReference type="InterPro" id="IPR003711">
    <property type="entry name" value="CarD-like/TRCF_RID"/>
</dbReference>
<dbReference type="Pfam" id="PF03461">
    <property type="entry name" value="TRCF"/>
    <property type="match status" value="1"/>
</dbReference>
<evidence type="ECO:0000256" key="5">
    <source>
        <dbReference type="ARBA" id="ARBA00022801"/>
    </source>
</evidence>
<keyword evidence="6" id="KW-0347">Helicase</keyword>
<dbReference type="GO" id="GO:0005737">
    <property type="term" value="C:cytoplasm"/>
    <property type="evidence" value="ECO:0007669"/>
    <property type="project" value="UniProtKB-SubCell"/>
</dbReference>
<dbReference type="Pfam" id="PF00270">
    <property type="entry name" value="DEAD"/>
    <property type="match status" value="1"/>
</dbReference>
<dbReference type="InterPro" id="IPR027417">
    <property type="entry name" value="P-loop_NTPase"/>
</dbReference>
<dbReference type="HAMAP" id="MF_00969">
    <property type="entry name" value="TRCF"/>
    <property type="match status" value="1"/>
</dbReference>
<evidence type="ECO:0000256" key="6">
    <source>
        <dbReference type="ARBA" id="ARBA00022806"/>
    </source>
</evidence>
<dbReference type="InterPro" id="IPR014001">
    <property type="entry name" value="Helicase_ATP-bd"/>
</dbReference>
<dbReference type="PANTHER" id="PTHR47964:SF1">
    <property type="entry name" value="ATP-DEPENDENT DNA HELICASE HOMOLOG RECG, CHLOROPLASTIC"/>
    <property type="match status" value="1"/>
</dbReference>
<evidence type="ECO:0000256" key="9">
    <source>
        <dbReference type="ARBA" id="ARBA00023204"/>
    </source>
</evidence>
<dbReference type="AlphaFoldDB" id="A0A7T3RFR3"/>
<reference evidence="16 17" key="1">
    <citation type="submission" date="2020-11" db="EMBL/GenBank/DDBJ databases">
        <title>Treponema Peruensis nv. sp., first commensal Treponema isolated from human feces.</title>
        <authorList>
            <person name="Belkhou C."/>
            <person name="Raes J."/>
        </authorList>
    </citation>
    <scope>NUCLEOTIDE SEQUENCE [LARGE SCALE GENOMIC DNA]</scope>
    <source>
        <strain evidence="16 17">RCC2812</strain>
    </source>
</reference>
<protein>
    <recommendedName>
        <fullName evidence="12 13">Transcription-repair-coupling factor</fullName>
        <shortName evidence="13">TRCF</shortName>
        <ecNumber evidence="13">3.6.4.-</ecNumber>
    </recommendedName>
</protein>
<comment type="function">
    <text evidence="13">Couples transcription and DNA repair by recognizing RNA polymerase (RNAP) stalled at DNA lesions. Mediates ATP-dependent release of RNAP and its truncated transcript from the DNA, and recruitment of nucleotide excision repair machinery to the damaged site.</text>
</comment>
<dbReference type="Gene3D" id="2.40.10.170">
    <property type="match status" value="1"/>
</dbReference>
<evidence type="ECO:0000256" key="2">
    <source>
        <dbReference type="ARBA" id="ARBA00022490"/>
    </source>
</evidence>
<dbReference type="InterPro" id="IPR037235">
    <property type="entry name" value="TRCF-like_C_D7"/>
</dbReference>
<dbReference type="Gene3D" id="3.30.2060.10">
    <property type="entry name" value="Penicillin-binding protein 1b domain"/>
    <property type="match status" value="1"/>
</dbReference>
<keyword evidence="7 13" id="KW-0067">ATP-binding</keyword>
<evidence type="ECO:0000256" key="13">
    <source>
        <dbReference type="HAMAP-Rule" id="MF_00969"/>
    </source>
</evidence>
<keyword evidence="2 13" id="KW-0963">Cytoplasm</keyword>
<dbReference type="GO" id="GO:0000716">
    <property type="term" value="P:transcription-coupled nucleotide-excision repair, DNA damage recognition"/>
    <property type="evidence" value="ECO:0007669"/>
    <property type="project" value="UniProtKB-UniRule"/>
</dbReference>
<dbReference type="InterPro" id="IPR004576">
    <property type="entry name" value="Mfd"/>
</dbReference>
<dbReference type="GO" id="GO:0003684">
    <property type="term" value="F:damaged DNA binding"/>
    <property type="evidence" value="ECO:0007669"/>
    <property type="project" value="InterPro"/>
</dbReference>
<evidence type="ECO:0000256" key="1">
    <source>
        <dbReference type="ARBA" id="ARBA00004496"/>
    </source>
</evidence>
<dbReference type="InterPro" id="IPR005118">
    <property type="entry name" value="TRCF_C"/>
</dbReference>
<evidence type="ECO:0000313" key="16">
    <source>
        <dbReference type="EMBL" id="QQA02239.1"/>
    </source>
</evidence>
<accession>A0A7T3RFR3</accession>
<dbReference type="Gene3D" id="3.40.50.300">
    <property type="entry name" value="P-loop containing nucleotide triphosphate hydrolases"/>
    <property type="match status" value="2"/>
</dbReference>
<keyword evidence="8 13" id="KW-0238">DNA-binding</keyword>
<dbReference type="Pfam" id="PF00271">
    <property type="entry name" value="Helicase_C"/>
    <property type="match status" value="1"/>
</dbReference>
<dbReference type="InterPro" id="IPR041471">
    <property type="entry name" value="UvrB_inter"/>
</dbReference>
<keyword evidence="17" id="KW-1185">Reference proteome</keyword>
<feature type="domain" description="Helicase C-terminal" evidence="15">
    <location>
        <begin position="886"/>
        <end position="1052"/>
    </location>
</feature>
<dbReference type="SMART" id="SM01058">
    <property type="entry name" value="CarD_TRCF"/>
    <property type="match status" value="1"/>
</dbReference>
<evidence type="ECO:0000256" key="7">
    <source>
        <dbReference type="ARBA" id="ARBA00022840"/>
    </source>
</evidence>
<evidence type="ECO:0000256" key="12">
    <source>
        <dbReference type="ARBA" id="ARBA00070128"/>
    </source>
</evidence>
<gene>
    <name evidence="13 16" type="primary">mfd</name>
    <name evidence="16" type="ORF">IWA51_06475</name>
</gene>
<feature type="domain" description="Helicase ATP-binding" evidence="14">
    <location>
        <begin position="716"/>
        <end position="877"/>
    </location>
</feature>
<dbReference type="InterPro" id="IPR047112">
    <property type="entry name" value="RecG/Mfd"/>
</dbReference>
<evidence type="ECO:0000256" key="11">
    <source>
        <dbReference type="ARBA" id="ARBA00061399"/>
    </source>
</evidence>
<dbReference type="NCBIfam" id="TIGR00580">
    <property type="entry name" value="mfd"/>
    <property type="match status" value="1"/>
</dbReference>
<organism evidence="16 17">
    <name type="scientific">Treponema peruense</name>
    <dbReference type="NCBI Taxonomy" id="2787628"/>
    <lineage>
        <taxon>Bacteria</taxon>
        <taxon>Pseudomonadati</taxon>
        <taxon>Spirochaetota</taxon>
        <taxon>Spirochaetia</taxon>
        <taxon>Spirochaetales</taxon>
        <taxon>Treponemataceae</taxon>
        <taxon>Treponema</taxon>
    </lineage>
</organism>
<comment type="subcellular location">
    <subcellularLocation>
        <location evidence="1 13">Cytoplasm</location>
    </subcellularLocation>
</comment>
<dbReference type="SUPFAM" id="SSF141259">
    <property type="entry name" value="CarD-like"/>
    <property type="match status" value="1"/>
</dbReference>
<comment type="similarity">
    <text evidence="10 13">In the N-terminal section; belongs to the UvrB family.</text>
</comment>
<dbReference type="GO" id="GO:0006355">
    <property type="term" value="P:regulation of DNA-templated transcription"/>
    <property type="evidence" value="ECO:0007669"/>
    <property type="project" value="UniProtKB-UniRule"/>
</dbReference>
<dbReference type="Pfam" id="PF17757">
    <property type="entry name" value="UvrB_inter"/>
    <property type="match status" value="1"/>
</dbReference>
<dbReference type="GO" id="GO:0016787">
    <property type="term" value="F:hydrolase activity"/>
    <property type="evidence" value="ECO:0007669"/>
    <property type="project" value="UniProtKB-KW"/>
</dbReference>
<comment type="similarity">
    <text evidence="11 13">In the C-terminal section; belongs to the helicase family. RecG subfamily.</text>
</comment>
<keyword evidence="5 13" id="KW-0378">Hydrolase</keyword>
<dbReference type="SUPFAM" id="SSF143517">
    <property type="entry name" value="TRCF domain-like"/>
    <property type="match status" value="1"/>
</dbReference>
<dbReference type="InterPro" id="IPR001650">
    <property type="entry name" value="Helicase_C-like"/>
</dbReference>
<dbReference type="InterPro" id="IPR036101">
    <property type="entry name" value="CarD-like/TRCF_RID_sf"/>
</dbReference>
<sequence length="1242" mass="140823">MHDAVIAAADGTVQSPVQINGLRGSLPGFFVSQFMDRTVLNAIHDQQYSGGGKADVRDMYIVVSTQKEADECESDLQTITESKFEIHKLPWWGTLPYRPAAKGSSVFGERAGVLSKMACKNSRSQKPRIFIVPERSFLTPVPPPEYMRSLSISLRKGGEYDIEKLAEQLSALGYTRVPRVGMKGEFAVRGEVLDFFMPGEQFPHRVVFDFDVIDQIKVFDFESQSSKENIDYLLVYPMKEVVWTDELTQKLENILDQEDKDGIINDFAGFDEQRRKGRAVVLGTECQTNGSLYTNERSLELTNDSLENAFGDFAGVNNLRTVGSTSVHLALTDMSRAQKDHILTELSVARQTEGEELFYGVLWNRQYSLLDYAGNSSYVFFYDWDRLVNAMRLMENEYSKSYRAARQTIPVLMPAYMLFDFFSLAKTHERSFAFKSLDGISELGGMENEVQDSEVLGNDYFKSSLHLSSESPQSYFGNINYLKERISTLQKEGWNIYVFADNPNQALRINEIIKDYTEPSDTSVFPVRVFPLSISQGFSVADEKILVIQENEIFGRKRNAPKSIRKARSKAIDTFVELNPGDYVVHVNYGIGLFKGIERVKAMGTERDYIKLEYADEEFAFVPIEQVNMVQRYIGSESEHPRLDRIGSKSWSARKAKVQQKVEEMAEKLIDLYSKRQASRGYAFPKDTEWNAAFEAAFPYEDTADQFSATQEIKEDMEKPVPMDRLVCGDVGYGKTEIAMRAAFKAVMGGKQVAFLAPTTILAEQHYENCIERFRNFPVRIAQLSRFVPPAEQKKIIASLSAGGVDILVGTHRILQKDVKYKDLGLLIIDEEQRFGVKDKEKLKEMKTNIDCLAMSATPIPRTLHMSMLKIRDMSLLTTPPQNRQPIETAIEEYSDEKVAMAIRAEVKRGGQVFYLHNRVETLEDTRRKIENLVPEMLVDVAHGQMTSEELDDIFRRFKMGGFHVLVATTIIENGIDIPNVNTIIIDRADMYGVSQLYQLRGRVGRSDRKAYAYLFYPENKALSEVAMKRLQVISDFTELGSGFKIAMKDMEIRGAGNLLGRDQSGEVYAVGFEMYLSLLNSAIERLSNSNWHAPDEVLLELEYSGFIPDTYIREAETKMEMYKKIAGVQTQADLDSVWDELSDRFGPVPDEVASLLNLAKIRIICNRLSISSLKEKRGVVYVEFSDVSKISVNKILKLIQTSAGRVKLDPAQPNKIILEAKSIDLKSKSDFIKEKLEQLLA</sequence>
<dbReference type="FunFam" id="3.40.50.300:FF:000546">
    <property type="entry name" value="Transcription-repair-coupling factor"/>
    <property type="match status" value="1"/>
</dbReference>
<proteinExistence type="inferred from homology"/>
<evidence type="ECO:0000313" key="17">
    <source>
        <dbReference type="Proteomes" id="UP000595224"/>
    </source>
</evidence>
<dbReference type="PROSITE" id="PS51192">
    <property type="entry name" value="HELICASE_ATP_BIND_1"/>
    <property type="match status" value="1"/>
</dbReference>
<dbReference type="Pfam" id="PF02559">
    <property type="entry name" value="CarD_TRCF_RID"/>
    <property type="match status" value="1"/>
</dbReference>
<dbReference type="GO" id="GO:0005524">
    <property type="term" value="F:ATP binding"/>
    <property type="evidence" value="ECO:0007669"/>
    <property type="project" value="UniProtKB-UniRule"/>
</dbReference>
<dbReference type="Proteomes" id="UP000595224">
    <property type="component" value="Chromosome"/>
</dbReference>
<dbReference type="PANTHER" id="PTHR47964">
    <property type="entry name" value="ATP-DEPENDENT DNA HELICASE HOMOLOG RECG, CHLOROPLASTIC"/>
    <property type="match status" value="1"/>
</dbReference>
<dbReference type="CDD" id="cd17991">
    <property type="entry name" value="DEXHc_TRCF"/>
    <property type="match status" value="1"/>
</dbReference>
<dbReference type="InterPro" id="IPR011545">
    <property type="entry name" value="DEAD/DEAH_box_helicase_dom"/>
</dbReference>
<keyword evidence="9 13" id="KW-0234">DNA repair</keyword>
<dbReference type="EC" id="3.6.4.-" evidence="13"/>
<keyword evidence="4 13" id="KW-0227">DNA damage</keyword>
<dbReference type="SMART" id="SM00490">
    <property type="entry name" value="HELICc"/>
    <property type="match status" value="1"/>
</dbReference>
<evidence type="ECO:0000259" key="15">
    <source>
        <dbReference type="PROSITE" id="PS51194"/>
    </source>
</evidence>
<dbReference type="SMART" id="SM00487">
    <property type="entry name" value="DEXDc"/>
    <property type="match status" value="1"/>
</dbReference>
<evidence type="ECO:0000259" key="14">
    <source>
        <dbReference type="PROSITE" id="PS51192"/>
    </source>
</evidence>
<dbReference type="SMART" id="SM00982">
    <property type="entry name" value="TRCF"/>
    <property type="match status" value="1"/>
</dbReference>
<dbReference type="SUPFAM" id="SSF52540">
    <property type="entry name" value="P-loop containing nucleoside triphosphate hydrolases"/>
    <property type="match status" value="4"/>
</dbReference>
<dbReference type="EMBL" id="CP064936">
    <property type="protein sequence ID" value="QQA02239.1"/>
    <property type="molecule type" value="Genomic_DNA"/>
</dbReference>
<evidence type="ECO:0000256" key="10">
    <source>
        <dbReference type="ARBA" id="ARBA00061104"/>
    </source>
</evidence>
<keyword evidence="3 13" id="KW-0547">Nucleotide-binding</keyword>
<dbReference type="Gene3D" id="3.90.1150.50">
    <property type="entry name" value="Transcription-repair-coupling factor, D7 domain"/>
    <property type="match status" value="1"/>
</dbReference>